<organism evidence="3 4">
    <name type="scientific">Sphingorhabdus arenilitoris</name>
    <dbReference type="NCBI Taxonomy" id="1490041"/>
    <lineage>
        <taxon>Bacteria</taxon>
        <taxon>Pseudomonadati</taxon>
        <taxon>Pseudomonadota</taxon>
        <taxon>Alphaproteobacteria</taxon>
        <taxon>Sphingomonadales</taxon>
        <taxon>Sphingomonadaceae</taxon>
        <taxon>Sphingorhabdus</taxon>
    </lineage>
</organism>
<dbReference type="SUPFAM" id="SSF109604">
    <property type="entry name" value="HD-domain/PDEase-like"/>
    <property type="match status" value="1"/>
</dbReference>
<gene>
    <name evidence="3" type="ORF">ACFOWX_12890</name>
</gene>
<feature type="domain" description="Exopolyphosphatase C-terminal" evidence="2">
    <location>
        <begin position="343"/>
        <end position="481"/>
    </location>
</feature>
<dbReference type="InterPro" id="IPR048951">
    <property type="entry name" value="Ppx_C"/>
</dbReference>
<dbReference type="PANTHER" id="PTHR30005:SF0">
    <property type="entry name" value="RETROGRADE REGULATION PROTEIN 2"/>
    <property type="match status" value="1"/>
</dbReference>
<comment type="caution">
    <text evidence="3">The sequence shown here is derived from an EMBL/GenBank/DDBJ whole genome shotgun (WGS) entry which is preliminary data.</text>
</comment>
<dbReference type="Gene3D" id="1.10.3210.10">
    <property type="entry name" value="Hypothetical protein af1432"/>
    <property type="match status" value="1"/>
</dbReference>
<keyword evidence="4" id="KW-1185">Reference proteome</keyword>
<proteinExistence type="predicted"/>
<dbReference type="InterPro" id="IPR043129">
    <property type="entry name" value="ATPase_NBD"/>
</dbReference>
<sequence length="487" mass="51597">MRNNIRRAIIDIGSNSIRLVVYGGPARAPTVLYNEKFLAGLGRGVIATGALDPGDAALALQALARFAMLVKLMQVEDLQVAATAAVRDASDGPAFVQKIRELGLPVKILSGEEEAAASGMGVISALPIANGIVVDLGGGSMELVRVSGGEVHESVSLNLGILRVPEFTARGGNALRKHLQKLTADIPWLWRSNNLPLYLVGGSWRALARVHIHVSKSPLPIIGNYVIPCKDVAPLVRQIQEMDEAILSGLPAMPQGRVPMLHDAALLLAALNDIISPSKMRVCAFGLREGLLFQQLDPEERRHDPLIVGARAASQIAERFPGFGDALAGWLDGLFPGEAVKLLRLRHAACLLADLGWSSNPEFRALSGEELALHGNWVGVTARDRTILATALYATFGGTGGDLSALSSLIPAHISERARIWGLAIRLGHRLSGGTAEILGRCPLKMAAGDLVLTIPPDLAALDSESIRGRLAKLADAMGVTAQVHLG</sequence>
<evidence type="ECO:0000259" key="2">
    <source>
        <dbReference type="Pfam" id="PF21697"/>
    </source>
</evidence>
<dbReference type="Proteomes" id="UP001595887">
    <property type="component" value="Unassembled WGS sequence"/>
</dbReference>
<dbReference type="SUPFAM" id="SSF53067">
    <property type="entry name" value="Actin-like ATPase domain"/>
    <property type="match status" value="2"/>
</dbReference>
<protein>
    <submittedName>
        <fullName evidence="3">Ppx/GppA family phosphatase</fullName>
    </submittedName>
</protein>
<evidence type="ECO:0000313" key="3">
    <source>
        <dbReference type="EMBL" id="MFC4293313.1"/>
    </source>
</evidence>
<feature type="domain" description="Ppx/GppA phosphatase N-terminal" evidence="1">
    <location>
        <begin position="27"/>
        <end position="297"/>
    </location>
</feature>
<dbReference type="EMBL" id="JBHSDH010000013">
    <property type="protein sequence ID" value="MFC4293313.1"/>
    <property type="molecule type" value="Genomic_DNA"/>
</dbReference>
<dbReference type="Pfam" id="PF21697">
    <property type="entry name" value="Ppx_C"/>
    <property type="match status" value="1"/>
</dbReference>
<evidence type="ECO:0000313" key="4">
    <source>
        <dbReference type="Proteomes" id="UP001595887"/>
    </source>
</evidence>
<reference evidence="4" key="1">
    <citation type="journal article" date="2019" name="Int. J. Syst. Evol. Microbiol.">
        <title>The Global Catalogue of Microorganisms (GCM) 10K type strain sequencing project: providing services to taxonomists for standard genome sequencing and annotation.</title>
        <authorList>
            <consortium name="The Broad Institute Genomics Platform"/>
            <consortium name="The Broad Institute Genome Sequencing Center for Infectious Disease"/>
            <person name="Wu L."/>
            <person name="Ma J."/>
        </authorList>
    </citation>
    <scope>NUCLEOTIDE SEQUENCE [LARGE SCALE GENOMIC DNA]</scope>
    <source>
        <strain evidence="4">CECT 8531</strain>
    </source>
</reference>
<dbReference type="InterPro" id="IPR050273">
    <property type="entry name" value="GppA/Ppx_hydrolase"/>
</dbReference>
<dbReference type="Pfam" id="PF02541">
    <property type="entry name" value="Ppx-GppA"/>
    <property type="match status" value="1"/>
</dbReference>
<name>A0ABV8RIV4_9SPHN</name>
<dbReference type="RefSeq" id="WP_381424751.1">
    <property type="nucleotide sequence ID" value="NZ_JBHSDH010000013.1"/>
</dbReference>
<dbReference type="PANTHER" id="PTHR30005">
    <property type="entry name" value="EXOPOLYPHOSPHATASE"/>
    <property type="match status" value="1"/>
</dbReference>
<evidence type="ECO:0000259" key="1">
    <source>
        <dbReference type="Pfam" id="PF02541"/>
    </source>
</evidence>
<accession>A0ABV8RIV4</accession>
<dbReference type="CDD" id="cd24052">
    <property type="entry name" value="ASKHA_NBD_HpPPX-GppA-like"/>
    <property type="match status" value="1"/>
</dbReference>
<dbReference type="Gene3D" id="3.30.420.150">
    <property type="entry name" value="Exopolyphosphatase. Domain 2"/>
    <property type="match status" value="1"/>
</dbReference>
<dbReference type="InterPro" id="IPR003695">
    <property type="entry name" value="Ppx_GppA_N"/>
</dbReference>
<dbReference type="Gene3D" id="3.30.420.40">
    <property type="match status" value="1"/>
</dbReference>